<evidence type="ECO:0000313" key="2">
    <source>
        <dbReference type="Proteomes" id="UP000443353"/>
    </source>
</evidence>
<gene>
    <name evidence="1" type="ORF">GPY61_17410</name>
</gene>
<organism evidence="1 2">
    <name type="scientific">Massilia cellulosiltytica</name>
    <dbReference type="NCBI Taxonomy" id="2683234"/>
    <lineage>
        <taxon>Bacteria</taxon>
        <taxon>Pseudomonadati</taxon>
        <taxon>Pseudomonadota</taxon>
        <taxon>Betaproteobacteria</taxon>
        <taxon>Burkholderiales</taxon>
        <taxon>Oxalobacteraceae</taxon>
        <taxon>Telluria group</taxon>
        <taxon>Massilia</taxon>
    </lineage>
</organism>
<protein>
    <recommendedName>
        <fullName evidence="3">YaiO family outer membrane beta-barrel protein</fullName>
    </recommendedName>
</protein>
<accession>A0A7X3G110</accession>
<name>A0A7X3G110_9BURK</name>
<dbReference type="Proteomes" id="UP000443353">
    <property type="component" value="Unassembled WGS sequence"/>
</dbReference>
<proteinExistence type="predicted"/>
<dbReference type="InterPro" id="IPR010239">
    <property type="entry name" value="CHP02001"/>
</dbReference>
<evidence type="ECO:0008006" key="3">
    <source>
        <dbReference type="Google" id="ProtNLM"/>
    </source>
</evidence>
<dbReference type="Pfam" id="PF09694">
    <property type="entry name" value="Gcw_chp"/>
    <property type="match status" value="1"/>
</dbReference>
<dbReference type="AlphaFoldDB" id="A0A7X3G110"/>
<dbReference type="NCBIfam" id="TIGR02001">
    <property type="entry name" value="gcw_chp"/>
    <property type="match status" value="1"/>
</dbReference>
<reference evidence="1 2" key="1">
    <citation type="submission" date="2019-12" db="EMBL/GenBank/DDBJ databases">
        <authorList>
            <person name="Li C."/>
            <person name="Zhao J."/>
        </authorList>
    </citation>
    <scope>NUCLEOTIDE SEQUENCE [LARGE SCALE GENOMIC DNA]</scope>
    <source>
        <strain evidence="1 2">NEAU-DD11</strain>
    </source>
</reference>
<dbReference type="EMBL" id="WSES01000005">
    <property type="protein sequence ID" value="MVW61710.1"/>
    <property type="molecule type" value="Genomic_DNA"/>
</dbReference>
<sequence>MPIDDHDRQPSLPAPAALKPVAGAFAFFTAALCAAPGALAQTSADLSVVSEYTVRGVSQGRNPAVQLRADHDFDGGWYAGTFASPIDLYGRGQGLLIVYGGRALPLTTRLSWDAGVTRTIYLRNHEVDYHEFYAGLTYDRVNARISYSPAYYGGGRTVYLDLNGGIPLGERVALALHAGLLHPLDSDYHWSDRDRADLRATLAYDTGDWRLQAGVQTLVHGSGLPRARALFAGASLRF</sequence>
<evidence type="ECO:0000313" key="1">
    <source>
        <dbReference type="EMBL" id="MVW61710.1"/>
    </source>
</evidence>
<keyword evidence="2" id="KW-1185">Reference proteome</keyword>
<dbReference type="RefSeq" id="WP_160409596.1">
    <property type="nucleotide sequence ID" value="NZ_WSES01000005.1"/>
</dbReference>
<comment type="caution">
    <text evidence="1">The sequence shown here is derived from an EMBL/GenBank/DDBJ whole genome shotgun (WGS) entry which is preliminary data.</text>
</comment>